<keyword evidence="1" id="KW-0472">Membrane</keyword>
<feature type="chain" id="PRO_5045451963" evidence="2">
    <location>
        <begin position="25"/>
        <end position="102"/>
    </location>
</feature>
<name>A0ABU7E0W3_9TELE</name>
<keyword evidence="2" id="KW-0732">Signal</keyword>
<gene>
    <name evidence="3" type="ORF">CHARACLAT_016038</name>
</gene>
<proteinExistence type="predicted"/>
<dbReference type="EMBL" id="JAHUTJ010042262">
    <property type="protein sequence ID" value="MED6280924.1"/>
    <property type="molecule type" value="Genomic_DNA"/>
</dbReference>
<organism evidence="3 4">
    <name type="scientific">Characodon lateralis</name>
    <dbReference type="NCBI Taxonomy" id="208331"/>
    <lineage>
        <taxon>Eukaryota</taxon>
        <taxon>Metazoa</taxon>
        <taxon>Chordata</taxon>
        <taxon>Craniata</taxon>
        <taxon>Vertebrata</taxon>
        <taxon>Euteleostomi</taxon>
        <taxon>Actinopterygii</taxon>
        <taxon>Neopterygii</taxon>
        <taxon>Teleostei</taxon>
        <taxon>Neoteleostei</taxon>
        <taxon>Acanthomorphata</taxon>
        <taxon>Ovalentaria</taxon>
        <taxon>Atherinomorphae</taxon>
        <taxon>Cyprinodontiformes</taxon>
        <taxon>Goodeidae</taxon>
        <taxon>Characodon</taxon>
    </lineage>
</organism>
<dbReference type="Proteomes" id="UP001352852">
    <property type="component" value="Unassembled WGS sequence"/>
</dbReference>
<sequence length="102" mass="11425">MLIQNTLSFFLCVSLSLCVSPAHIDQVDIATQGWFIGLMCAIALIILILLIVCFIKRSRGGKYPSAGSLTVFTKYLVRDKKDLPLDPVDQKDQNGSFDYQFH</sequence>
<evidence type="ECO:0000313" key="4">
    <source>
        <dbReference type="Proteomes" id="UP001352852"/>
    </source>
</evidence>
<feature type="signal peptide" evidence="2">
    <location>
        <begin position="1"/>
        <end position="24"/>
    </location>
</feature>
<keyword evidence="1" id="KW-1133">Transmembrane helix</keyword>
<feature type="transmembrane region" description="Helical" evidence="1">
    <location>
        <begin position="34"/>
        <end position="55"/>
    </location>
</feature>
<reference evidence="3 4" key="1">
    <citation type="submission" date="2021-06" db="EMBL/GenBank/DDBJ databases">
        <authorList>
            <person name="Palmer J.M."/>
        </authorList>
    </citation>
    <scope>NUCLEOTIDE SEQUENCE [LARGE SCALE GENOMIC DNA]</scope>
    <source>
        <strain evidence="3 4">CL_MEX2019</strain>
        <tissue evidence="3">Muscle</tissue>
    </source>
</reference>
<keyword evidence="1" id="KW-0812">Transmembrane</keyword>
<evidence type="ECO:0000256" key="2">
    <source>
        <dbReference type="SAM" id="SignalP"/>
    </source>
</evidence>
<accession>A0ABU7E0W3</accession>
<comment type="caution">
    <text evidence="3">The sequence shown here is derived from an EMBL/GenBank/DDBJ whole genome shotgun (WGS) entry which is preliminary data.</text>
</comment>
<evidence type="ECO:0000256" key="1">
    <source>
        <dbReference type="SAM" id="Phobius"/>
    </source>
</evidence>
<keyword evidence="4" id="KW-1185">Reference proteome</keyword>
<evidence type="ECO:0000313" key="3">
    <source>
        <dbReference type="EMBL" id="MED6280924.1"/>
    </source>
</evidence>
<protein>
    <submittedName>
        <fullName evidence="3">Uncharacterized protein</fullName>
    </submittedName>
</protein>